<dbReference type="EMBL" id="BMNG01000005">
    <property type="protein sequence ID" value="GGO42929.1"/>
    <property type="molecule type" value="Genomic_DNA"/>
</dbReference>
<keyword evidence="1" id="KW-1133">Transmembrane helix</keyword>
<keyword evidence="1" id="KW-0812">Transmembrane</keyword>
<comment type="caution">
    <text evidence="2">The sequence shown here is derived from an EMBL/GenBank/DDBJ whole genome shotgun (WGS) entry which is preliminary data.</text>
</comment>
<keyword evidence="1" id="KW-0472">Membrane</keyword>
<feature type="transmembrane region" description="Helical" evidence="1">
    <location>
        <begin position="165"/>
        <end position="184"/>
    </location>
</feature>
<protein>
    <recommendedName>
        <fullName evidence="4">DUF2975 domain-containing protein</fullName>
    </recommendedName>
</protein>
<name>A0ABQ2LSX8_9ACTN</name>
<dbReference type="Pfam" id="PF11188">
    <property type="entry name" value="DUF2975"/>
    <property type="match status" value="1"/>
</dbReference>
<feature type="transmembrane region" description="Helical" evidence="1">
    <location>
        <begin position="93"/>
        <end position="113"/>
    </location>
</feature>
<feature type="transmembrane region" description="Helical" evidence="1">
    <location>
        <begin position="125"/>
        <end position="145"/>
    </location>
</feature>
<accession>A0ABQ2LSX8</accession>
<dbReference type="InterPro" id="IPR021354">
    <property type="entry name" value="DUF2975"/>
</dbReference>
<dbReference type="Proteomes" id="UP000656881">
    <property type="component" value="Unassembled WGS sequence"/>
</dbReference>
<gene>
    <name evidence="2" type="ORF">GCM10012286_25590</name>
</gene>
<proteinExistence type="predicted"/>
<sequence length="198" mass="20378">MGGCAVNTRLTRTLSSVTFAMAVLCGLVFLGTGLSHMLDDGAVCVKTSFWANASLGKLPIGEGVEAGSSTTRLCQNDPSVGQRAADLGGELPWLLFGALALLLFSRLLDAVLAKGPFTDVVARRLSVLGWVVAVGTPLAGLVVGWSKSWLAGSMAPVIGSGPEVAGPQALILAGLAAVIMGKIMREGVRMREDLEGTI</sequence>
<evidence type="ECO:0000313" key="2">
    <source>
        <dbReference type="EMBL" id="GGO42929.1"/>
    </source>
</evidence>
<keyword evidence="3" id="KW-1185">Reference proteome</keyword>
<evidence type="ECO:0008006" key="4">
    <source>
        <dbReference type="Google" id="ProtNLM"/>
    </source>
</evidence>
<evidence type="ECO:0000256" key="1">
    <source>
        <dbReference type="SAM" id="Phobius"/>
    </source>
</evidence>
<organism evidence="2 3">
    <name type="scientific">Streptomyces lasiicapitis</name>
    <dbReference type="NCBI Taxonomy" id="1923961"/>
    <lineage>
        <taxon>Bacteria</taxon>
        <taxon>Bacillati</taxon>
        <taxon>Actinomycetota</taxon>
        <taxon>Actinomycetes</taxon>
        <taxon>Kitasatosporales</taxon>
        <taxon>Streptomycetaceae</taxon>
        <taxon>Streptomyces</taxon>
    </lineage>
</organism>
<reference evidence="3" key="1">
    <citation type="journal article" date="2019" name="Int. J. Syst. Evol. Microbiol.">
        <title>The Global Catalogue of Microorganisms (GCM) 10K type strain sequencing project: providing services to taxonomists for standard genome sequencing and annotation.</title>
        <authorList>
            <consortium name="The Broad Institute Genomics Platform"/>
            <consortium name="The Broad Institute Genome Sequencing Center for Infectious Disease"/>
            <person name="Wu L."/>
            <person name="Ma J."/>
        </authorList>
    </citation>
    <scope>NUCLEOTIDE SEQUENCE [LARGE SCALE GENOMIC DNA]</scope>
    <source>
        <strain evidence="3">CGMCC 4.7349</strain>
    </source>
</reference>
<evidence type="ECO:0000313" key="3">
    <source>
        <dbReference type="Proteomes" id="UP000656881"/>
    </source>
</evidence>
<feature type="transmembrane region" description="Helical" evidence="1">
    <location>
        <begin position="17"/>
        <end position="38"/>
    </location>
</feature>